<gene>
    <name evidence="3" type="primary">LOC107771436</name>
</gene>
<dbReference type="InterPro" id="IPR054722">
    <property type="entry name" value="PolX-like_BBD"/>
</dbReference>
<protein>
    <recommendedName>
        <fullName evidence="2">Integrase catalytic domain-containing protein</fullName>
    </recommendedName>
</protein>
<reference evidence="3" key="1">
    <citation type="submission" date="2025-08" db="UniProtKB">
        <authorList>
            <consortium name="RefSeq"/>
        </authorList>
    </citation>
    <scope>IDENTIFICATION</scope>
</reference>
<proteinExistence type="predicted"/>
<dbReference type="InterPro" id="IPR012337">
    <property type="entry name" value="RNaseH-like_sf"/>
</dbReference>
<dbReference type="PROSITE" id="PS50994">
    <property type="entry name" value="INTEGRASE"/>
    <property type="match status" value="1"/>
</dbReference>
<evidence type="ECO:0000256" key="1">
    <source>
        <dbReference type="ARBA" id="ARBA00022670"/>
    </source>
</evidence>
<dbReference type="AlphaFoldDB" id="A0A1S3Y2D1"/>
<keyword evidence="1" id="KW-0645">Protease</keyword>
<dbReference type="GO" id="GO:0006508">
    <property type="term" value="P:proteolysis"/>
    <property type="evidence" value="ECO:0007669"/>
    <property type="project" value="UniProtKB-KW"/>
</dbReference>
<dbReference type="PANTHER" id="PTHR42648">
    <property type="entry name" value="TRANSPOSASE, PUTATIVE-RELATED"/>
    <property type="match status" value="1"/>
</dbReference>
<feature type="domain" description="Integrase catalytic" evidence="2">
    <location>
        <begin position="73"/>
        <end position="263"/>
    </location>
</feature>
<accession>A0A1S3Y2D1</accession>
<name>A0A1S3Y2D1_TOBAC</name>
<dbReference type="RefSeq" id="XP_016446285.1">
    <property type="nucleotide sequence ID" value="XM_016590799.1"/>
</dbReference>
<evidence type="ECO:0000313" key="3">
    <source>
        <dbReference type="RefSeq" id="XP_016446285.1"/>
    </source>
</evidence>
<keyword evidence="1" id="KW-0378">Hydrolase</keyword>
<dbReference type="PANTHER" id="PTHR42648:SF31">
    <property type="entry name" value="RNA-DIRECTED DNA POLYMERASE"/>
    <property type="match status" value="1"/>
</dbReference>
<dbReference type="GO" id="GO:0003676">
    <property type="term" value="F:nucleic acid binding"/>
    <property type="evidence" value="ECO:0007669"/>
    <property type="project" value="InterPro"/>
</dbReference>
<dbReference type="Pfam" id="PF22936">
    <property type="entry name" value="Pol_BBD"/>
    <property type="match status" value="1"/>
</dbReference>
<dbReference type="InterPro" id="IPR036397">
    <property type="entry name" value="RNaseH_sf"/>
</dbReference>
<dbReference type="GO" id="GO:0015074">
    <property type="term" value="P:DNA integration"/>
    <property type="evidence" value="ECO:0007669"/>
    <property type="project" value="InterPro"/>
</dbReference>
<dbReference type="OrthoDB" id="1938465at2759"/>
<dbReference type="InterPro" id="IPR039537">
    <property type="entry name" value="Retrotran_Ty1/copia-like"/>
</dbReference>
<sequence>MAVGMPLCGDITNILVIVESGSSSHMVNDSSLLINAKTVGDKGGKFHLPTGSVAHVSHIGSASILKDLIVSNVMHIPDFKYNLLYVSKLTKEMRWVVVFFPDFFIFQELFSGQVRVICREEDGLYTWIFLLPTKVEAVVALRSFFAMIKNAHSNSVKFFRSDNGCEFFNSHMSELLQSLGIIHQSLCIHTPQQNGVAEIRHMYILEVARALGFQASVPLRFWGECVNTVVYIINRLPSTVLQKKPSFEIMFGHSPSLQHMRVFGCLGYVATVRRPDKFDPKAYPAVFLHMSSTSSTLFPVLDLTTVSSIAPTYASWSVPAQSIPSSSLVSPGSSDSAGPSIPLSPSGGLADHVTINDAPIITPSAESQDDTKKSIRVSRPPIWMKDYIVTSKGSAHCCYPISVSRPKP</sequence>
<dbReference type="KEGG" id="nta:107771436"/>
<organism evidence="3">
    <name type="scientific">Nicotiana tabacum</name>
    <name type="common">Common tobacco</name>
    <dbReference type="NCBI Taxonomy" id="4097"/>
    <lineage>
        <taxon>Eukaryota</taxon>
        <taxon>Viridiplantae</taxon>
        <taxon>Streptophyta</taxon>
        <taxon>Embryophyta</taxon>
        <taxon>Tracheophyta</taxon>
        <taxon>Spermatophyta</taxon>
        <taxon>Magnoliopsida</taxon>
        <taxon>eudicotyledons</taxon>
        <taxon>Gunneridae</taxon>
        <taxon>Pentapetalae</taxon>
        <taxon>asterids</taxon>
        <taxon>lamiids</taxon>
        <taxon>Solanales</taxon>
        <taxon>Solanaceae</taxon>
        <taxon>Nicotianoideae</taxon>
        <taxon>Nicotianeae</taxon>
        <taxon>Nicotiana</taxon>
    </lineage>
</organism>
<dbReference type="STRING" id="4097.A0A1S3Y2D1"/>
<dbReference type="GO" id="GO:0008233">
    <property type="term" value="F:peptidase activity"/>
    <property type="evidence" value="ECO:0007669"/>
    <property type="project" value="UniProtKB-KW"/>
</dbReference>
<evidence type="ECO:0000259" key="2">
    <source>
        <dbReference type="PROSITE" id="PS50994"/>
    </source>
</evidence>
<dbReference type="PaxDb" id="4097-A0A1S3Y2D1"/>
<dbReference type="Gene3D" id="3.30.420.10">
    <property type="entry name" value="Ribonuclease H-like superfamily/Ribonuclease H"/>
    <property type="match status" value="1"/>
</dbReference>
<dbReference type="InterPro" id="IPR001584">
    <property type="entry name" value="Integrase_cat-core"/>
</dbReference>
<dbReference type="SUPFAM" id="SSF53098">
    <property type="entry name" value="Ribonuclease H-like"/>
    <property type="match status" value="1"/>
</dbReference>